<protein>
    <submittedName>
        <fullName evidence="4">Ankyrin repeats (3 copies)</fullName>
    </submittedName>
</protein>
<evidence type="ECO:0000256" key="3">
    <source>
        <dbReference type="PROSITE-ProRule" id="PRU00023"/>
    </source>
</evidence>
<evidence type="ECO:0000256" key="2">
    <source>
        <dbReference type="ARBA" id="ARBA00023043"/>
    </source>
</evidence>
<dbReference type="SUPFAM" id="SSF48403">
    <property type="entry name" value="Ankyrin repeat"/>
    <property type="match status" value="1"/>
</dbReference>
<reference evidence="4 5" key="1">
    <citation type="submission" date="2015-11" db="EMBL/GenBank/DDBJ databases">
        <title>Genomic analysis of 38 Legionella species identifies large and diverse effector repertoires.</title>
        <authorList>
            <person name="Burstein D."/>
            <person name="Amaro F."/>
            <person name="Zusman T."/>
            <person name="Lifshitz Z."/>
            <person name="Cohen O."/>
            <person name="Gilbert J.A."/>
            <person name="Pupko T."/>
            <person name="Shuman H.A."/>
            <person name="Segal G."/>
        </authorList>
    </citation>
    <scope>NUCLEOTIDE SEQUENCE [LARGE SCALE GENOMIC DNA]</scope>
    <source>
        <strain evidence="4 5">ATCC 700990</strain>
    </source>
</reference>
<organism evidence="4 5">
    <name type="scientific">Legionella drozanskii LLAP-1</name>
    <dbReference type="NCBI Taxonomy" id="1212489"/>
    <lineage>
        <taxon>Bacteria</taxon>
        <taxon>Pseudomonadati</taxon>
        <taxon>Pseudomonadota</taxon>
        <taxon>Gammaproteobacteria</taxon>
        <taxon>Legionellales</taxon>
        <taxon>Legionellaceae</taxon>
        <taxon>Legionella</taxon>
    </lineage>
</organism>
<name>A0A0W0SN10_9GAMM</name>
<keyword evidence="5" id="KW-1185">Reference proteome</keyword>
<evidence type="ECO:0000313" key="4">
    <source>
        <dbReference type="EMBL" id="KTC84357.1"/>
    </source>
</evidence>
<accession>A0A0W0SN10</accession>
<dbReference type="Proteomes" id="UP000054736">
    <property type="component" value="Unassembled WGS sequence"/>
</dbReference>
<evidence type="ECO:0000313" key="5">
    <source>
        <dbReference type="Proteomes" id="UP000054736"/>
    </source>
</evidence>
<evidence type="ECO:0000256" key="1">
    <source>
        <dbReference type="ARBA" id="ARBA00022737"/>
    </source>
</evidence>
<feature type="repeat" description="ANK" evidence="3">
    <location>
        <begin position="179"/>
        <end position="211"/>
    </location>
</feature>
<dbReference type="PROSITE" id="PS50297">
    <property type="entry name" value="ANK_REP_REGION"/>
    <property type="match status" value="2"/>
</dbReference>
<dbReference type="AlphaFoldDB" id="A0A0W0SN10"/>
<dbReference type="GO" id="GO:0085020">
    <property type="term" value="P:protein K6-linked ubiquitination"/>
    <property type="evidence" value="ECO:0007669"/>
    <property type="project" value="TreeGrafter"/>
</dbReference>
<comment type="caution">
    <text evidence="4">The sequence shown here is derived from an EMBL/GenBank/DDBJ whole genome shotgun (WGS) entry which is preliminary data.</text>
</comment>
<dbReference type="Pfam" id="PF00023">
    <property type="entry name" value="Ank"/>
    <property type="match status" value="1"/>
</dbReference>
<dbReference type="OrthoDB" id="5637724at2"/>
<dbReference type="STRING" id="1212489.Ldro_2960"/>
<dbReference type="EMBL" id="LNXY01000032">
    <property type="protein sequence ID" value="KTC84357.1"/>
    <property type="molecule type" value="Genomic_DNA"/>
</dbReference>
<dbReference type="PROSITE" id="PS50088">
    <property type="entry name" value="ANK_REPEAT"/>
    <property type="match status" value="2"/>
</dbReference>
<keyword evidence="1" id="KW-0677">Repeat</keyword>
<dbReference type="PATRIC" id="fig|1212489.4.peg.3128"/>
<gene>
    <name evidence="4" type="ORF">Ldro_2960</name>
</gene>
<dbReference type="PANTHER" id="PTHR24171">
    <property type="entry name" value="ANKYRIN REPEAT DOMAIN-CONTAINING PROTEIN 39-RELATED"/>
    <property type="match status" value="1"/>
</dbReference>
<sequence length="241" mass="27450">MRYNKYLKKIHIDFLQFYSNIYSIYFVKIEWVVNQRINTLTISYFNLTGLKMGNNIPTDLSKALLAEINQEQSQLPKIRQYLYEGADINYQAEEDGYTALMLAVDKDDEPLVTYLLQLGADPLIQNKYQEIASDLALTYSPIYQFLKNYELLFATLHNDVASVKAILATGANINFQGQGGYTAIIIAVEQKLLELVEFLIVSGADLSLENNEGWGVYDYAKDVLIYHTIRAGKPLYEDTAP</sequence>
<dbReference type="InterPro" id="IPR002110">
    <property type="entry name" value="Ankyrin_rpt"/>
</dbReference>
<dbReference type="GO" id="GO:0004842">
    <property type="term" value="F:ubiquitin-protein transferase activity"/>
    <property type="evidence" value="ECO:0007669"/>
    <property type="project" value="TreeGrafter"/>
</dbReference>
<proteinExistence type="predicted"/>
<feature type="repeat" description="ANK" evidence="3">
    <location>
        <begin position="95"/>
        <end position="127"/>
    </location>
</feature>
<dbReference type="SMART" id="SM00248">
    <property type="entry name" value="ANK"/>
    <property type="match status" value="3"/>
</dbReference>
<dbReference type="PANTHER" id="PTHR24171:SF8">
    <property type="entry name" value="BRCA1-ASSOCIATED RING DOMAIN PROTEIN 1"/>
    <property type="match status" value="1"/>
</dbReference>
<dbReference type="Gene3D" id="1.25.40.20">
    <property type="entry name" value="Ankyrin repeat-containing domain"/>
    <property type="match status" value="2"/>
</dbReference>
<dbReference type="InterPro" id="IPR036770">
    <property type="entry name" value="Ankyrin_rpt-contain_sf"/>
</dbReference>
<keyword evidence="2 3" id="KW-0040">ANK repeat</keyword>
<dbReference type="Pfam" id="PF13857">
    <property type="entry name" value="Ank_5"/>
    <property type="match status" value="1"/>
</dbReference>